<keyword evidence="2" id="KW-0472">Membrane</keyword>
<sequence>MPQSDDERLVALEARLERDDPRFAHALRTGRPARPREYRRNRAWSALAVALTVLVTGMALADGLLIATGLVLTGIAVELLDPHRVHRGRRRRPTREVDDDRTPD</sequence>
<dbReference type="Proteomes" id="UP001596154">
    <property type="component" value="Unassembled WGS sequence"/>
</dbReference>
<reference evidence="4" key="1">
    <citation type="journal article" date="2019" name="Int. J. Syst. Evol. Microbiol.">
        <title>The Global Catalogue of Microorganisms (GCM) 10K type strain sequencing project: providing services to taxonomists for standard genome sequencing and annotation.</title>
        <authorList>
            <consortium name="The Broad Institute Genomics Platform"/>
            <consortium name="The Broad Institute Genome Sequencing Center for Infectious Disease"/>
            <person name="Wu L."/>
            <person name="Ma J."/>
        </authorList>
    </citation>
    <scope>NUCLEOTIDE SEQUENCE [LARGE SCALE GENOMIC DNA]</scope>
    <source>
        <strain evidence="4">CGMCC 4.7248</strain>
    </source>
</reference>
<keyword evidence="2" id="KW-1133">Transmembrane helix</keyword>
<dbReference type="RefSeq" id="WP_381029451.1">
    <property type="nucleotide sequence ID" value="NZ_JBHSNY010000013.1"/>
</dbReference>
<feature type="transmembrane region" description="Helical" evidence="2">
    <location>
        <begin position="41"/>
        <end position="58"/>
    </location>
</feature>
<evidence type="ECO:0000256" key="2">
    <source>
        <dbReference type="SAM" id="Phobius"/>
    </source>
</evidence>
<keyword evidence="2" id="KW-0812">Transmembrane</keyword>
<evidence type="ECO:0000256" key="1">
    <source>
        <dbReference type="SAM" id="MobiDB-lite"/>
    </source>
</evidence>
<dbReference type="Pfam" id="PF11239">
    <property type="entry name" value="DUF3040"/>
    <property type="match status" value="1"/>
</dbReference>
<feature type="region of interest" description="Disordered" evidence="1">
    <location>
        <begin position="83"/>
        <end position="104"/>
    </location>
</feature>
<evidence type="ECO:0000313" key="4">
    <source>
        <dbReference type="Proteomes" id="UP001596154"/>
    </source>
</evidence>
<proteinExistence type="predicted"/>
<gene>
    <name evidence="3" type="ORF">ACFPZJ_33075</name>
</gene>
<name>A0ABW0UY11_9ACTN</name>
<feature type="compositionally biased region" description="Basic and acidic residues" evidence="1">
    <location>
        <begin position="94"/>
        <end position="104"/>
    </location>
</feature>
<protein>
    <submittedName>
        <fullName evidence="3">DUF3040 domain-containing protein</fullName>
    </submittedName>
</protein>
<dbReference type="InterPro" id="IPR021401">
    <property type="entry name" value="DUF3040"/>
</dbReference>
<accession>A0ABW0UY11</accession>
<feature type="compositionally biased region" description="Basic residues" evidence="1">
    <location>
        <begin position="84"/>
        <end position="93"/>
    </location>
</feature>
<dbReference type="EMBL" id="JBHSNY010000013">
    <property type="protein sequence ID" value="MFC5638511.1"/>
    <property type="molecule type" value="Genomic_DNA"/>
</dbReference>
<organism evidence="3 4">
    <name type="scientific">Streptomyces bullii</name>
    <dbReference type="NCBI Taxonomy" id="349910"/>
    <lineage>
        <taxon>Bacteria</taxon>
        <taxon>Bacillati</taxon>
        <taxon>Actinomycetota</taxon>
        <taxon>Actinomycetes</taxon>
        <taxon>Kitasatosporales</taxon>
        <taxon>Streptomycetaceae</taxon>
        <taxon>Streptomyces</taxon>
    </lineage>
</organism>
<evidence type="ECO:0000313" key="3">
    <source>
        <dbReference type="EMBL" id="MFC5638511.1"/>
    </source>
</evidence>
<keyword evidence="4" id="KW-1185">Reference proteome</keyword>
<comment type="caution">
    <text evidence="3">The sequence shown here is derived from an EMBL/GenBank/DDBJ whole genome shotgun (WGS) entry which is preliminary data.</text>
</comment>